<protein>
    <submittedName>
        <fullName evidence="4">V-type ATP synthase subunit C</fullName>
    </submittedName>
</protein>
<dbReference type="GO" id="GO:0046961">
    <property type="term" value="F:proton-transporting ATPase activity, rotational mechanism"/>
    <property type="evidence" value="ECO:0007669"/>
    <property type="project" value="InterPro"/>
</dbReference>
<dbReference type="InterPro" id="IPR002843">
    <property type="entry name" value="ATPase_V0-cplx_csu/dsu"/>
</dbReference>
<dbReference type="KEGG" id="mdv:C5Q96_04945"/>
<sequence>MLGTDFVYASSYVRSQEGKLLSSEQLRSMTESKNIDDICKVLQDAGYGSEGNALTAANYQEVLKEAEASFFAEVKELSKDSKALNIFCYPADYHNLKVLLKAESLGVDRDELLMESGTISASEMAKSVKERSTMNLTENMASALAEAVDVHARTNDPQMIDFVCDKYCFADIIEAAEASKNSFVKGYVSLWIDTVNLKTFARVKKMGQPWNYFENVFIPGGTVDLQVFLGSYEDDFKQATEKFQAYNIAKAVSEGGEQIDNSGDFTLLEKICDNLLVEYSREAKTVTFGLEPLVSYLVARQNEVKAIRIVLAGKLAKMSPELIRERLRETYE</sequence>
<keyword evidence="5" id="KW-1185">Reference proteome</keyword>
<evidence type="ECO:0000313" key="4">
    <source>
        <dbReference type="EMBL" id="AVM48226.1"/>
    </source>
</evidence>
<dbReference type="Gene3D" id="1.20.1690.10">
    <property type="entry name" value="V-type ATP synthase subunit C domain"/>
    <property type="match status" value="2"/>
</dbReference>
<organism evidence="4 5">
    <name type="scientific">Mogibacterium diversum</name>
    <dbReference type="NCBI Taxonomy" id="114527"/>
    <lineage>
        <taxon>Bacteria</taxon>
        <taxon>Bacillati</taxon>
        <taxon>Bacillota</taxon>
        <taxon>Clostridia</taxon>
        <taxon>Peptostreptococcales</taxon>
        <taxon>Anaerovoracaceae</taxon>
        <taxon>Mogibacterium</taxon>
    </lineage>
</organism>
<dbReference type="InterPro" id="IPR036079">
    <property type="entry name" value="ATPase_csu/dsu_sf"/>
</dbReference>
<evidence type="ECO:0000256" key="3">
    <source>
        <dbReference type="ARBA" id="ARBA00023065"/>
    </source>
</evidence>
<dbReference type="PANTHER" id="PTHR38682">
    <property type="entry name" value="V-TYPE ATP SYNTHASE SUBUNIT C"/>
    <property type="match status" value="1"/>
</dbReference>
<dbReference type="Gene3D" id="1.10.132.50">
    <property type="entry name" value="ATP synthase (C/AC39) subunit, domain 3"/>
    <property type="match status" value="1"/>
</dbReference>
<keyword evidence="3" id="KW-0406">Ion transport</keyword>
<keyword evidence="2" id="KW-0813">Transport</keyword>
<dbReference type="InterPro" id="IPR050873">
    <property type="entry name" value="V-ATPase_V0D/AC39_subunit"/>
</dbReference>
<comment type="similarity">
    <text evidence="1">Belongs to the V-ATPase V0D/AC39 subunit family.</text>
</comment>
<dbReference type="AlphaFoldDB" id="A0A2S0L4N1"/>
<proteinExistence type="inferred from homology"/>
<evidence type="ECO:0000256" key="1">
    <source>
        <dbReference type="ARBA" id="ARBA00006709"/>
    </source>
</evidence>
<dbReference type="SUPFAM" id="SSF103486">
    <property type="entry name" value="V-type ATP synthase subunit C"/>
    <property type="match status" value="1"/>
</dbReference>
<evidence type="ECO:0000256" key="2">
    <source>
        <dbReference type="ARBA" id="ARBA00022448"/>
    </source>
</evidence>
<dbReference type="EMBL" id="CP027228">
    <property type="protein sequence ID" value="AVM48226.1"/>
    <property type="molecule type" value="Genomic_DNA"/>
</dbReference>
<dbReference type="Pfam" id="PF01992">
    <property type="entry name" value="vATP-synt_AC39"/>
    <property type="match status" value="1"/>
</dbReference>
<dbReference type="PANTHER" id="PTHR38682:SF1">
    <property type="entry name" value="V-TYPE ATP SYNTHASE SUBUNIT C"/>
    <property type="match status" value="1"/>
</dbReference>
<dbReference type="InterPro" id="IPR035067">
    <property type="entry name" value="V-type_ATPase_csu/dsu"/>
</dbReference>
<dbReference type="Proteomes" id="UP000237883">
    <property type="component" value="Chromosome"/>
</dbReference>
<gene>
    <name evidence="4" type="ORF">C5Q96_04945</name>
</gene>
<reference evidence="5" key="1">
    <citation type="submission" date="2018-02" db="EMBL/GenBank/DDBJ databases">
        <authorList>
            <person name="Holder M.E."/>
            <person name="Ajami N.J."/>
            <person name="Petrosino J.F."/>
        </authorList>
    </citation>
    <scope>NUCLEOTIDE SEQUENCE [LARGE SCALE GENOMIC DNA]</scope>
    <source>
        <strain evidence="5">CCUG 47132</strain>
    </source>
</reference>
<dbReference type="NCBIfam" id="NF002266">
    <property type="entry name" value="PRK01198.1-2"/>
    <property type="match status" value="1"/>
</dbReference>
<accession>A0A2S0L4N1</accession>
<dbReference type="InterPro" id="IPR044911">
    <property type="entry name" value="V-type_ATPase_csu/dsu_dom_3"/>
</dbReference>
<name>A0A2S0L4N1_9FIRM</name>
<evidence type="ECO:0000313" key="5">
    <source>
        <dbReference type="Proteomes" id="UP000237883"/>
    </source>
</evidence>